<evidence type="ECO:0000256" key="1">
    <source>
        <dbReference type="SAM" id="MobiDB-lite"/>
    </source>
</evidence>
<name>A0A8H6JSF7_9PEZI</name>
<dbReference type="EMBL" id="WIGN01000016">
    <property type="protein sequence ID" value="KAF6818335.1"/>
    <property type="molecule type" value="Genomic_DNA"/>
</dbReference>
<evidence type="ECO:0000313" key="2">
    <source>
        <dbReference type="EMBL" id="KAF6818335.1"/>
    </source>
</evidence>
<accession>A0A8H6JSF7</accession>
<proteinExistence type="predicted"/>
<dbReference type="AlphaFoldDB" id="A0A8H6JSF7"/>
<gene>
    <name evidence="2" type="ORF">CSOJ01_01976</name>
</gene>
<sequence length="146" mass="15993">MDPPPYQNFFSDPLESPPDWDKMEAEVIVPAGVAENVARAAAKSVDPWPKMPEVTHDPALVKASSMKLLYFLTLRLWDENAARAARLSEVRSKYNEKSASDKENASDQASDGDKKKPGAVKSHVGPEMTTEEGRLAAAKMPPDAQK</sequence>
<evidence type="ECO:0000313" key="3">
    <source>
        <dbReference type="Proteomes" id="UP000652219"/>
    </source>
</evidence>
<organism evidence="2 3">
    <name type="scientific">Colletotrichum sojae</name>
    <dbReference type="NCBI Taxonomy" id="2175907"/>
    <lineage>
        <taxon>Eukaryota</taxon>
        <taxon>Fungi</taxon>
        <taxon>Dikarya</taxon>
        <taxon>Ascomycota</taxon>
        <taxon>Pezizomycotina</taxon>
        <taxon>Sordariomycetes</taxon>
        <taxon>Hypocreomycetidae</taxon>
        <taxon>Glomerellales</taxon>
        <taxon>Glomerellaceae</taxon>
        <taxon>Colletotrichum</taxon>
        <taxon>Colletotrichum orchidearum species complex</taxon>
    </lineage>
</organism>
<dbReference type="Proteomes" id="UP000652219">
    <property type="component" value="Unassembled WGS sequence"/>
</dbReference>
<feature type="compositionally biased region" description="Basic and acidic residues" evidence="1">
    <location>
        <begin position="89"/>
        <end position="116"/>
    </location>
</feature>
<feature type="region of interest" description="Disordered" evidence="1">
    <location>
        <begin position="89"/>
        <end position="146"/>
    </location>
</feature>
<reference evidence="2 3" key="1">
    <citation type="journal article" date="2020" name="Phytopathology">
        <title>Genome Sequence Resources of Colletotrichum truncatum, C. plurivorum, C. musicola, and C. sojae: Four Species Pathogenic to Soybean (Glycine max).</title>
        <authorList>
            <person name="Rogerio F."/>
            <person name="Boufleur T.R."/>
            <person name="Ciampi-Guillardi M."/>
            <person name="Sukno S.A."/>
            <person name="Thon M.R."/>
            <person name="Massola Junior N.S."/>
            <person name="Baroncelli R."/>
        </authorList>
    </citation>
    <scope>NUCLEOTIDE SEQUENCE [LARGE SCALE GENOMIC DNA]</scope>
    <source>
        <strain evidence="2 3">LFN0009</strain>
    </source>
</reference>
<comment type="caution">
    <text evidence="2">The sequence shown here is derived from an EMBL/GenBank/DDBJ whole genome shotgun (WGS) entry which is preliminary data.</text>
</comment>
<protein>
    <submittedName>
        <fullName evidence="2">Uncharacterized protein</fullName>
    </submittedName>
</protein>
<keyword evidence="3" id="KW-1185">Reference proteome</keyword>